<keyword evidence="3" id="KW-0813">Transport</keyword>
<keyword evidence="8" id="KW-1185">Reference proteome</keyword>
<keyword evidence="5" id="KW-0574">Periplasm</keyword>
<dbReference type="NCBIfam" id="NF037995">
    <property type="entry name" value="TRAP_S1"/>
    <property type="match status" value="1"/>
</dbReference>
<sequence>MTNFKAATAASLIVLGATAAQADVIKFSYPVAEDSTMGQTVNKFAELVEAKTGGAVTVKAFPSAQLGNEIQSISAAQGGIVEAAVTTTAGLAAMVPEFDMFNAPFTFDSYAQLDAVTRSAVGNDILSKLEPNNIVGLCYWDYGFRNITNNKRPVKTLEDVSGLRVRTIQNAVYIDSLQAMGMNPTPLPFPETFTALETGAIDGNEIANDVTRAGSFFEVQKYLTETRHFTTLSVMYVSKKLWDGLEPAEQTAVREACLETSEFNRQIINDGAQGTLDFLAEKGMQIDEIAPEELARFRTAVAPVVEKINARFDPAFVQAFKAEVEANKGN</sequence>
<dbReference type="InterPro" id="IPR018389">
    <property type="entry name" value="DctP_fam"/>
</dbReference>
<organism evidence="7 8">
    <name type="scientific">Gemmobacter lutimaris</name>
    <dbReference type="NCBI Taxonomy" id="2306023"/>
    <lineage>
        <taxon>Bacteria</taxon>
        <taxon>Pseudomonadati</taxon>
        <taxon>Pseudomonadota</taxon>
        <taxon>Alphaproteobacteria</taxon>
        <taxon>Rhodobacterales</taxon>
        <taxon>Paracoccaceae</taxon>
        <taxon>Gemmobacter</taxon>
    </lineage>
</organism>
<comment type="subcellular location">
    <subcellularLocation>
        <location evidence="1">Periplasm</location>
    </subcellularLocation>
</comment>
<comment type="caution">
    <text evidence="7">The sequence shown here is derived from an EMBL/GenBank/DDBJ whole genome shotgun (WGS) entry which is preliminary data.</text>
</comment>
<dbReference type="InterPro" id="IPR038404">
    <property type="entry name" value="TRAP_DctP_sf"/>
</dbReference>
<dbReference type="NCBIfam" id="TIGR00787">
    <property type="entry name" value="dctP"/>
    <property type="match status" value="1"/>
</dbReference>
<dbReference type="PANTHER" id="PTHR33376">
    <property type="match status" value="1"/>
</dbReference>
<dbReference type="Pfam" id="PF03480">
    <property type="entry name" value="DctP"/>
    <property type="match status" value="1"/>
</dbReference>
<dbReference type="PANTHER" id="PTHR33376:SF7">
    <property type="entry name" value="C4-DICARBOXYLATE-BINDING PROTEIN DCTB"/>
    <property type="match status" value="1"/>
</dbReference>
<keyword evidence="4 6" id="KW-0732">Signal</keyword>
<evidence type="ECO:0000256" key="4">
    <source>
        <dbReference type="ARBA" id="ARBA00022729"/>
    </source>
</evidence>
<evidence type="ECO:0000256" key="3">
    <source>
        <dbReference type="ARBA" id="ARBA00022448"/>
    </source>
</evidence>
<evidence type="ECO:0000256" key="6">
    <source>
        <dbReference type="SAM" id="SignalP"/>
    </source>
</evidence>
<dbReference type="GO" id="GO:0030288">
    <property type="term" value="C:outer membrane-bounded periplasmic space"/>
    <property type="evidence" value="ECO:0007669"/>
    <property type="project" value="InterPro"/>
</dbReference>
<dbReference type="RefSeq" id="WP_119136126.1">
    <property type="nucleotide sequence ID" value="NZ_QXXQ01000013.1"/>
</dbReference>
<evidence type="ECO:0000256" key="2">
    <source>
        <dbReference type="ARBA" id="ARBA00009023"/>
    </source>
</evidence>
<name>A0A398BJ37_9RHOB</name>
<evidence type="ECO:0000313" key="8">
    <source>
        <dbReference type="Proteomes" id="UP000266649"/>
    </source>
</evidence>
<proteinExistence type="inferred from homology"/>
<accession>A0A398BJ37</accession>
<dbReference type="InterPro" id="IPR004682">
    <property type="entry name" value="TRAP_DctP"/>
</dbReference>
<dbReference type="GO" id="GO:0055085">
    <property type="term" value="P:transmembrane transport"/>
    <property type="evidence" value="ECO:0007669"/>
    <property type="project" value="InterPro"/>
</dbReference>
<evidence type="ECO:0000256" key="5">
    <source>
        <dbReference type="ARBA" id="ARBA00022764"/>
    </source>
</evidence>
<dbReference type="AlphaFoldDB" id="A0A398BJ37"/>
<feature type="signal peptide" evidence="6">
    <location>
        <begin position="1"/>
        <end position="22"/>
    </location>
</feature>
<dbReference type="Gene3D" id="3.40.190.170">
    <property type="entry name" value="Bacterial extracellular solute-binding protein, family 7"/>
    <property type="match status" value="1"/>
</dbReference>
<dbReference type="PIRSF" id="PIRSF006470">
    <property type="entry name" value="DctB"/>
    <property type="match status" value="1"/>
</dbReference>
<dbReference type="Proteomes" id="UP000266649">
    <property type="component" value="Unassembled WGS sequence"/>
</dbReference>
<gene>
    <name evidence="7" type="ORF">D2N39_17785</name>
</gene>
<comment type="similarity">
    <text evidence="2">Belongs to the bacterial solute-binding protein 7 family.</text>
</comment>
<evidence type="ECO:0000313" key="7">
    <source>
        <dbReference type="EMBL" id="RID90402.1"/>
    </source>
</evidence>
<reference evidence="7 8" key="1">
    <citation type="submission" date="2018-09" db="EMBL/GenBank/DDBJ databases">
        <title>Gemmobacter lutimaris sp. nov., a marine bacterium isolated from tidal flat.</title>
        <authorList>
            <person name="Lee D.W."/>
            <person name="Yoo Y."/>
            <person name="Kim J.-J."/>
            <person name="Kim B.S."/>
        </authorList>
    </citation>
    <scope>NUCLEOTIDE SEQUENCE [LARGE SCALE GENOMIC DNA]</scope>
    <source>
        <strain evidence="7 8">YJ-T1-11</strain>
    </source>
</reference>
<protein>
    <submittedName>
        <fullName evidence="7">DctP family TRAP transporter solute-binding subunit</fullName>
    </submittedName>
</protein>
<dbReference type="OrthoDB" id="8673861at2"/>
<dbReference type="SUPFAM" id="SSF53850">
    <property type="entry name" value="Periplasmic binding protein-like II"/>
    <property type="match status" value="1"/>
</dbReference>
<feature type="chain" id="PRO_5017340424" evidence="6">
    <location>
        <begin position="23"/>
        <end position="330"/>
    </location>
</feature>
<dbReference type="EMBL" id="QXXQ01000013">
    <property type="protein sequence ID" value="RID90402.1"/>
    <property type="molecule type" value="Genomic_DNA"/>
</dbReference>
<evidence type="ECO:0000256" key="1">
    <source>
        <dbReference type="ARBA" id="ARBA00004418"/>
    </source>
</evidence>